<dbReference type="InterPro" id="IPR000477">
    <property type="entry name" value="RT_dom"/>
</dbReference>
<keyword evidence="3" id="KW-1185">Reference proteome</keyword>
<gene>
    <name evidence="2" type="ORF">Ddye_005464</name>
</gene>
<evidence type="ECO:0000313" key="3">
    <source>
        <dbReference type="Proteomes" id="UP001280121"/>
    </source>
</evidence>
<dbReference type="Proteomes" id="UP001280121">
    <property type="component" value="Unassembled WGS sequence"/>
</dbReference>
<dbReference type="PANTHER" id="PTHR33116:SF86">
    <property type="entry name" value="REVERSE TRANSCRIPTASE DOMAIN-CONTAINING PROTEIN"/>
    <property type="match status" value="1"/>
</dbReference>
<comment type="caution">
    <text evidence="2">The sequence shown here is derived from an EMBL/GenBank/DDBJ whole genome shotgun (WGS) entry which is preliminary data.</text>
</comment>
<dbReference type="AlphaFoldDB" id="A0AAE0CPR0"/>
<dbReference type="EMBL" id="JANJYI010000002">
    <property type="protein sequence ID" value="KAK2658931.1"/>
    <property type="molecule type" value="Genomic_DNA"/>
</dbReference>
<proteinExistence type="predicted"/>
<organism evidence="2 3">
    <name type="scientific">Dipteronia dyeriana</name>
    <dbReference type="NCBI Taxonomy" id="168575"/>
    <lineage>
        <taxon>Eukaryota</taxon>
        <taxon>Viridiplantae</taxon>
        <taxon>Streptophyta</taxon>
        <taxon>Embryophyta</taxon>
        <taxon>Tracheophyta</taxon>
        <taxon>Spermatophyta</taxon>
        <taxon>Magnoliopsida</taxon>
        <taxon>eudicotyledons</taxon>
        <taxon>Gunneridae</taxon>
        <taxon>Pentapetalae</taxon>
        <taxon>rosids</taxon>
        <taxon>malvids</taxon>
        <taxon>Sapindales</taxon>
        <taxon>Sapindaceae</taxon>
        <taxon>Hippocastanoideae</taxon>
        <taxon>Acereae</taxon>
        <taxon>Dipteronia</taxon>
    </lineage>
</organism>
<feature type="domain" description="Reverse transcriptase" evidence="1">
    <location>
        <begin position="30"/>
        <end position="132"/>
    </location>
</feature>
<protein>
    <recommendedName>
        <fullName evidence="1">Reverse transcriptase domain-containing protein</fullName>
    </recommendedName>
</protein>
<evidence type="ECO:0000313" key="2">
    <source>
        <dbReference type="EMBL" id="KAK2658931.1"/>
    </source>
</evidence>
<sequence>MLNCGGSVEEFNSTKITLILKIQVSEVVIDFRPISLCNILYKITTNVMTNRFRTILGDDILEAQCTFIPDRLISDNTLMGFECHYRLKRRRRKPEYTAIKIDMSKAYDRVEWGFLQGGLDKAICFHRISSLYVLKGRRLFALVMVNLVDCHEKYLGIPCFIGRSKRKLFADIVERIWGEIKEWREKMLSVGGKDILIKAVIQSIPAYAINSFVWKSIIWGKGILDMRLRWRVGNGSSIQIYKDRWIPRPSMFKLLFPSVLDNEAKVECLVSPSSGWDTQLIRCSFDKDDVEEILRIPLGFGLNKDTVSWHLVGRFVYTVKSGYNVGQKL</sequence>
<dbReference type="PANTHER" id="PTHR33116">
    <property type="entry name" value="REVERSE TRANSCRIPTASE ZINC-BINDING DOMAIN-CONTAINING PROTEIN-RELATED-RELATED"/>
    <property type="match status" value="1"/>
</dbReference>
<name>A0AAE0CPR0_9ROSI</name>
<dbReference type="Pfam" id="PF00078">
    <property type="entry name" value="RVT_1"/>
    <property type="match status" value="1"/>
</dbReference>
<accession>A0AAE0CPR0</accession>
<evidence type="ECO:0000259" key="1">
    <source>
        <dbReference type="Pfam" id="PF00078"/>
    </source>
</evidence>
<reference evidence="2" key="1">
    <citation type="journal article" date="2023" name="Plant J.">
        <title>Genome sequences and population genomics provide insights into the demographic history, inbreeding, and mutation load of two 'living fossil' tree species of Dipteronia.</title>
        <authorList>
            <person name="Feng Y."/>
            <person name="Comes H.P."/>
            <person name="Chen J."/>
            <person name="Zhu S."/>
            <person name="Lu R."/>
            <person name="Zhang X."/>
            <person name="Li P."/>
            <person name="Qiu J."/>
            <person name="Olsen K.M."/>
            <person name="Qiu Y."/>
        </authorList>
    </citation>
    <scope>NUCLEOTIDE SEQUENCE</scope>
    <source>
        <strain evidence="2">KIB01</strain>
    </source>
</reference>